<keyword evidence="4" id="KW-1185">Reference proteome</keyword>
<dbReference type="EMBL" id="WWBZ02000022">
    <property type="protein sequence ID" value="KAF4307729.1"/>
    <property type="molecule type" value="Genomic_DNA"/>
</dbReference>
<dbReference type="GO" id="GO:0004674">
    <property type="term" value="F:protein serine/threonine kinase activity"/>
    <property type="evidence" value="ECO:0007669"/>
    <property type="project" value="InterPro"/>
</dbReference>
<evidence type="ECO:0000313" key="4">
    <source>
        <dbReference type="Proteomes" id="UP000572817"/>
    </source>
</evidence>
<comment type="caution">
    <text evidence="3">The sequence shown here is derived from an EMBL/GenBank/DDBJ whole genome shotgun (WGS) entry which is preliminary data.</text>
</comment>
<reference evidence="3" key="1">
    <citation type="submission" date="2020-04" db="EMBL/GenBank/DDBJ databases">
        <title>Genome Assembly and Annotation of Botryosphaeria dothidea sdau 11-99, a Latent Pathogen of Apple Fruit Ring Rot in China.</title>
        <authorList>
            <person name="Yu C."/>
            <person name="Diao Y."/>
            <person name="Lu Q."/>
            <person name="Zhao J."/>
            <person name="Cui S."/>
            <person name="Peng C."/>
            <person name="He B."/>
            <person name="Liu H."/>
        </authorList>
    </citation>
    <scope>NUCLEOTIDE SEQUENCE [LARGE SCALE GENOMIC DNA]</scope>
    <source>
        <strain evidence="3">Sdau11-99</strain>
    </source>
</reference>
<dbReference type="Proteomes" id="UP000572817">
    <property type="component" value="Unassembled WGS sequence"/>
</dbReference>
<feature type="region of interest" description="Disordered" evidence="1">
    <location>
        <begin position="181"/>
        <end position="222"/>
    </location>
</feature>
<evidence type="ECO:0000256" key="1">
    <source>
        <dbReference type="SAM" id="MobiDB-lite"/>
    </source>
</evidence>
<dbReference type="OrthoDB" id="3538254at2759"/>
<proteinExistence type="predicted"/>
<dbReference type="AlphaFoldDB" id="A0A8H4IWQ3"/>
<gene>
    <name evidence="3" type="ORF">GTA08_BOTSDO04297</name>
</gene>
<sequence>MSDTISLLDALGRFMSVTTIKDRNEAIEDYKYVLNYNNRSRLTDLKDKSFAEVFSRLGREVITLRSTWLTAAPSKSKNPTNNSNAKARSGMALTQYATVMRLTVEVALRTMRVKTLRLVLDHILQTLPSAESEYCEPIALDYVRCLRIILEYQPHVEHLTRKEWNTIVEFCTEGVLAVSPTSQPANGLNSNGTPRFQTPDTSAESTTRSFAPESGSSQHHNTGSHALADDLVGCLRHLASATNAPLMDQAVPLVSTLTEWLRLPRSPAIAHVDAFATMNAILSRTYLDSVSCTQQAIRDLVPVMKTFWSTKLGHLKDEMLITLIFSRAHIHRMLHEKGTDIEDLRIGLENLIEAMQIEYVKRVARDQLQIEDLRLRCGNEYPYNDTPFSLPCFRLKPGNALLNQAVQE</sequence>
<dbReference type="InterPro" id="IPR021668">
    <property type="entry name" value="TAN"/>
</dbReference>
<name>A0A8H4IWQ3_9PEZI</name>
<protein>
    <submittedName>
        <fullName evidence="3">Phosphatidylinositol 3-/4-kinase catalytic</fullName>
    </submittedName>
</protein>
<evidence type="ECO:0000259" key="2">
    <source>
        <dbReference type="SMART" id="SM01342"/>
    </source>
</evidence>
<dbReference type="SMART" id="SM01342">
    <property type="entry name" value="TAN"/>
    <property type="match status" value="1"/>
</dbReference>
<dbReference type="Pfam" id="PF11640">
    <property type="entry name" value="TAN"/>
    <property type="match status" value="1"/>
</dbReference>
<evidence type="ECO:0000313" key="3">
    <source>
        <dbReference type="EMBL" id="KAF4307729.1"/>
    </source>
</evidence>
<feature type="domain" description="Telomere-length maintenance and DNA damage repair" evidence="2">
    <location>
        <begin position="1"/>
        <end position="166"/>
    </location>
</feature>
<accession>A0A8H4IWQ3</accession>
<organism evidence="3 4">
    <name type="scientific">Botryosphaeria dothidea</name>
    <dbReference type="NCBI Taxonomy" id="55169"/>
    <lineage>
        <taxon>Eukaryota</taxon>
        <taxon>Fungi</taxon>
        <taxon>Dikarya</taxon>
        <taxon>Ascomycota</taxon>
        <taxon>Pezizomycotina</taxon>
        <taxon>Dothideomycetes</taxon>
        <taxon>Dothideomycetes incertae sedis</taxon>
        <taxon>Botryosphaeriales</taxon>
        <taxon>Botryosphaeriaceae</taxon>
        <taxon>Botryosphaeria</taxon>
    </lineage>
</organism>